<comment type="caution">
    <text evidence="2">The sequence shown here is derived from an EMBL/GenBank/DDBJ whole genome shotgun (WGS) entry which is preliminary data.</text>
</comment>
<feature type="transmembrane region" description="Helical" evidence="1">
    <location>
        <begin position="275"/>
        <end position="295"/>
    </location>
</feature>
<feature type="transmembrane region" description="Helical" evidence="1">
    <location>
        <begin position="197"/>
        <end position="218"/>
    </location>
</feature>
<evidence type="ECO:0000313" key="3">
    <source>
        <dbReference type="Proteomes" id="UP000228621"/>
    </source>
</evidence>
<dbReference type="NCBIfam" id="NF037962">
    <property type="entry name" value="arsenic_eff"/>
    <property type="match status" value="1"/>
</dbReference>
<dbReference type="Proteomes" id="UP000228621">
    <property type="component" value="Unassembled WGS sequence"/>
</dbReference>
<organism evidence="2 3">
    <name type="scientific">Pseudoalteromonas piscicida</name>
    <dbReference type="NCBI Taxonomy" id="43662"/>
    <lineage>
        <taxon>Bacteria</taxon>
        <taxon>Pseudomonadati</taxon>
        <taxon>Pseudomonadota</taxon>
        <taxon>Gammaproteobacteria</taxon>
        <taxon>Alteromonadales</taxon>
        <taxon>Pseudoalteromonadaceae</taxon>
        <taxon>Pseudoalteromonas</taxon>
    </lineage>
</organism>
<feature type="transmembrane region" description="Helical" evidence="1">
    <location>
        <begin position="307"/>
        <end position="332"/>
    </location>
</feature>
<feature type="transmembrane region" description="Helical" evidence="1">
    <location>
        <begin position="51"/>
        <end position="69"/>
    </location>
</feature>
<feature type="transmembrane region" description="Helical" evidence="1">
    <location>
        <begin position="25"/>
        <end position="45"/>
    </location>
</feature>
<feature type="transmembrane region" description="Helical" evidence="1">
    <location>
        <begin position="90"/>
        <end position="112"/>
    </location>
</feature>
<keyword evidence="1" id="KW-0812">Transmembrane</keyword>
<protein>
    <recommendedName>
        <fullName evidence="4">Manganese transporter</fullName>
    </recommendedName>
</protein>
<evidence type="ECO:0000313" key="2">
    <source>
        <dbReference type="EMBL" id="PCK32387.1"/>
    </source>
</evidence>
<feature type="transmembrane region" description="Helical" evidence="1">
    <location>
        <begin position="118"/>
        <end position="139"/>
    </location>
</feature>
<accession>A0A2A5JSM6</accession>
<dbReference type="Pfam" id="PF11449">
    <property type="entry name" value="ArsP_2"/>
    <property type="match status" value="1"/>
</dbReference>
<dbReference type="RefSeq" id="WP_099641451.1">
    <property type="nucleotide sequence ID" value="NZ_NKHF01000032.1"/>
</dbReference>
<dbReference type="InterPro" id="IPR021552">
    <property type="entry name" value="ArsP_2"/>
</dbReference>
<reference evidence="3" key="1">
    <citation type="journal article" date="2019" name="Genome Announc.">
        <title>Draft Genome Sequence of Pseudoalteromonas piscicida Strain 36Y ROTHPW, an Hypersaline Seawater Isolate from the South Coast of Sonora, Mexico.</title>
        <authorList>
            <person name="Sanchez-Diaz R."/>
            <person name="Molina-Garza Z.J."/>
            <person name="Cruz-Suarez L.E."/>
            <person name="Selvin J."/>
            <person name="Kiran G.S."/>
            <person name="Ibarra-Gamez J.C."/>
            <person name="Gomez-Gil B."/>
            <person name="Galaviz-Silva L."/>
        </authorList>
    </citation>
    <scope>NUCLEOTIDE SEQUENCE [LARGE SCALE GENOMIC DNA]</scope>
    <source>
        <strain evidence="3">36Y_RITHPW</strain>
    </source>
</reference>
<keyword evidence="3" id="KW-1185">Reference proteome</keyword>
<name>A0A2A5JSM6_PSEO7</name>
<keyword evidence="1" id="KW-0472">Membrane</keyword>
<feature type="transmembrane region" description="Helical" evidence="1">
    <location>
        <begin position="225"/>
        <end position="242"/>
    </location>
</feature>
<evidence type="ECO:0008006" key="4">
    <source>
        <dbReference type="Google" id="ProtNLM"/>
    </source>
</evidence>
<dbReference type="AlphaFoldDB" id="A0A2A5JSM6"/>
<feature type="transmembrane region" description="Helical" evidence="1">
    <location>
        <begin position="146"/>
        <end position="166"/>
    </location>
</feature>
<sequence>MFSSLLRYSQPTHGAKVSLLFNKRLILPFFIIALLAFDTARPIVVAALSDAFFQVSVFVAATLLVYYFLVDRIPQLNLSYLSTKSPILEIGMASILGALPGCGGAIIVVTQFTKKQASFASVVAVLTATMGDAAFLLLAKEPLTGLTIIAMGVGVGIVSGLCVHLIHQPDFCVPQTVNEVEEETLHASRAFSLSRKVWKLCLLPSLVISFAIAFNFDLAPFDTQVAWLGAILCLFAVCVWALNSKGVSYKDITCEEGECDPPSKLTRVLQDTHFVTAWVVASFLLYELSTAYLGLDLALWFKDYAIYAPLVAILVGLLPGCGPQIVVTTLYLQGVVPFSALAANAVANDGDALFPAIALAPRAALFATIYSAVPAFIVGYGLYYINLA</sequence>
<gene>
    <name evidence="2" type="ORF">CEX98_07335</name>
</gene>
<dbReference type="EMBL" id="NKHF01000032">
    <property type="protein sequence ID" value="PCK32387.1"/>
    <property type="molecule type" value="Genomic_DNA"/>
</dbReference>
<keyword evidence="1" id="KW-1133">Transmembrane helix</keyword>
<proteinExistence type="predicted"/>
<feature type="transmembrane region" description="Helical" evidence="1">
    <location>
        <begin position="363"/>
        <end position="385"/>
    </location>
</feature>
<evidence type="ECO:0000256" key="1">
    <source>
        <dbReference type="SAM" id="Phobius"/>
    </source>
</evidence>
<dbReference type="OrthoDB" id="3776971at2"/>